<dbReference type="Gene3D" id="1.25.40.90">
    <property type="match status" value="1"/>
</dbReference>
<comment type="similarity">
    <text evidence="2">Belongs to the epsin family.</text>
</comment>
<evidence type="ECO:0000259" key="7">
    <source>
        <dbReference type="PROSITE" id="PS50942"/>
    </source>
</evidence>
<dbReference type="OrthoDB" id="4033880at2759"/>
<dbReference type="GO" id="GO:0005543">
    <property type="term" value="F:phospholipid binding"/>
    <property type="evidence" value="ECO:0007669"/>
    <property type="project" value="TreeGrafter"/>
</dbReference>
<dbReference type="Proteomes" id="UP000093000">
    <property type="component" value="Unassembled WGS sequence"/>
</dbReference>
<dbReference type="AlphaFoldDB" id="A0A1C7NAH4"/>
<dbReference type="InterPro" id="IPR008942">
    <property type="entry name" value="ENTH_VHS"/>
</dbReference>
<evidence type="ECO:0000256" key="2">
    <source>
        <dbReference type="ARBA" id="ARBA00010130"/>
    </source>
</evidence>
<evidence type="ECO:0000313" key="9">
    <source>
        <dbReference type="Proteomes" id="UP000093000"/>
    </source>
</evidence>
<accession>A0A1C7NAH4</accession>
<dbReference type="PROSITE" id="PS50942">
    <property type="entry name" value="ENTH"/>
    <property type="match status" value="1"/>
</dbReference>
<dbReference type="InterPro" id="IPR013809">
    <property type="entry name" value="ENTH"/>
</dbReference>
<keyword evidence="4" id="KW-0597">Phosphoprotein</keyword>
<feature type="compositionally biased region" description="Basic and acidic residues" evidence="6">
    <location>
        <begin position="223"/>
        <end position="246"/>
    </location>
</feature>
<dbReference type="CDD" id="cd16991">
    <property type="entry name" value="ENTH_Ent1_Ent2"/>
    <property type="match status" value="1"/>
</dbReference>
<feature type="domain" description="ENTH" evidence="7">
    <location>
        <begin position="12"/>
        <end position="144"/>
    </location>
</feature>
<dbReference type="InterPro" id="IPR003903">
    <property type="entry name" value="UIM_dom"/>
</dbReference>
<feature type="compositionally biased region" description="Low complexity" evidence="6">
    <location>
        <begin position="377"/>
        <end position="389"/>
    </location>
</feature>
<dbReference type="FunFam" id="1.25.40.90:FF:000006">
    <property type="entry name" value="Clathrin interactor 1"/>
    <property type="match status" value="1"/>
</dbReference>
<evidence type="ECO:0000256" key="6">
    <source>
        <dbReference type="SAM" id="MobiDB-lite"/>
    </source>
</evidence>
<dbReference type="Pfam" id="PF02809">
    <property type="entry name" value="UIM"/>
    <property type="match status" value="2"/>
</dbReference>
<evidence type="ECO:0000256" key="1">
    <source>
        <dbReference type="ARBA" id="ARBA00004496"/>
    </source>
</evidence>
<feature type="region of interest" description="Disordered" evidence="6">
    <location>
        <begin position="223"/>
        <end position="260"/>
    </location>
</feature>
<dbReference type="PANTHER" id="PTHR12276:SF110">
    <property type="entry name" value="EPSIN-1-RELATED"/>
    <property type="match status" value="1"/>
</dbReference>
<dbReference type="GO" id="GO:0006897">
    <property type="term" value="P:endocytosis"/>
    <property type="evidence" value="ECO:0007669"/>
    <property type="project" value="TreeGrafter"/>
</dbReference>
<keyword evidence="5" id="KW-0446">Lipid-binding</keyword>
<dbReference type="GO" id="GO:0005886">
    <property type="term" value="C:plasma membrane"/>
    <property type="evidence" value="ECO:0007669"/>
    <property type="project" value="TreeGrafter"/>
</dbReference>
<dbReference type="STRING" id="101091.A0A1C7NAH4"/>
<dbReference type="GO" id="GO:0007015">
    <property type="term" value="P:actin filament organization"/>
    <property type="evidence" value="ECO:0007669"/>
    <property type="project" value="TreeGrafter"/>
</dbReference>
<dbReference type="InParanoid" id="A0A1C7NAH4"/>
<dbReference type="PROSITE" id="PS50330">
    <property type="entry name" value="UIM"/>
    <property type="match status" value="1"/>
</dbReference>
<proteinExistence type="inferred from homology"/>
<dbReference type="GO" id="GO:0030276">
    <property type="term" value="F:clathrin binding"/>
    <property type="evidence" value="ECO:0007669"/>
    <property type="project" value="TreeGrafter"/>
</dbReference>
<comment type="subcellular location">
    <subcellularLocation>
        <location evidence="1">Cytoplasm</location>
    </subcellularLocation>
</comment>
<dbReference type="GO" id="GO:0005768">
    <property type="term" value="C:endosome"/>
    <property type="evidence" value="ECO:0007669"/>
    <property type="project" value="TreeGrafter"/>
</dbReference>
<comment type="caution">
    <text evidence="8">The sequence shown here is derived from an EMBL/GenBank/DDBJ whole genome shotgun (WGS) entry which is preliminary data.</text>
</comment>
<dbReference type="SMART" id="SM00273">
    <property type="entry name" value="ENTH"/>
    <property type="match status" value="1"/>
</dbReference>
<keyword evidence="9" id="KW-1185">Reference proteome</keyword>
<evidence type="ECO:0000256" key="4">
    <source>
        <dbReference type="ARBA" id="ARBA00022553"/>
    </source>
</evidence>
<keyword evidence="3" id="KW-0963">Cytoplasm</keyword>
<feature type="region of interest" description="Disordered" evidence="6">
    <location>
        <begin position="377"/>
        <end position="407"/>
    </location>
</feature>
<name>A0A1C7NAH4_9FUNG</name>
<dbReference type="EMBL" id="LUGH01000327">
    <property type="protein sequence ID" value="OBZ86115.1"/>
    <property type="molecule type" value="Genomic_DNA"/>
</dbReference>
<evidence type="ECO:0000256" key="3">
    <source>
        <dbReference type="ARBA" id="ARBA00022490"/>
    </source>
</evidence>
<gene>
    <name evidence="8" type="primary">ent1</name>
    <name evidence="8" type="ORF">A0J61_05838</name>
</gene>
<feature type="compositionally biased region" description="Polar residues" evidence="6">
    <location>
        <begin position="247"/>
        <end position="260"/>
    </location>
</feature>
<protein>
    <submittedName>
        <fullName evidence="8">Epsin-1</fullName>
    </submittedName>
</protein>
<organism evidence="8 9">
    <name type="scientific">Choanephora cucurbitarum</name>
    <dbReference type="NCBI Taxonomy" id="101091"/>
    <lineage>
        <taxon>Eukaryota</taxon>
        <taxon>Fungi</taxon>
        <taxon>Fungi incertae sedis</taxon>
        <taxon>Mucoromycota</taxon>
        <taxon>Mucoromycotina</taxon>
        <taxon>Mucoromycetes</taxon>
        <taxon>Mucorales</taxon>
        <taxon>Mucorineae</taxon>
        <taxon>Choanephoraceae</taxon>
        <taxon>Choanephoroideae</taxon>
        <taxon>Choanephora</taxon>
    </lineage>
</organism>
<dbReference type="SUPFAM" id="SSF48464">
    <property type="entry name" value="ENTH/VHS domain"/>
    <property type="match status" value="1"/>
</dbReference>
<evidence type="ECO:0000256" key="5">
    <source>
        <dbReference type="ARBA" id="ARBA00023121"/>
    </source>
</evidence>
<evidence type="ECO:0000313" key="8">
    <source>
        <dbReference type="EMBL" id="OBZ86115.1"/>
    </source>
</evidence>
<reference evidence="8 9" key="1">
    <citation type="submission" date="2016-03" db="EMBL/GenBank/DDBJ databases">
        <title>Choanephora cucurbitarum.</title>
        <authorList>
            <person name="Min B."/>
            <person name="Park H."/>
            <person name="Park J.-H."/>
            <person name="Shin H.-D."/>
            <person name="Choi I.-G."/>
        </authorList>
    </citation>
    <scope>NUCLEOTIDE SEQUENCE [LARGE SCALE GENOMIC DNA]</scope>
    <source>
        <strain evidence="8 9">KUS-F28377</strain>
    </source>
</reference>
<dbReference type="PANTHER" id="PTHR12276">
    <property type="entry name" value="EPSIN/ENT-RELATED"/>
    <property type="match status" value="1"/>
</dbReference>
<dbReference type="SMART" id="SM00726">
    <property type="entry name" value="UIM"/>
    <property type="match status" value="2"/>
</dbReference>
<dbReference type="Pfam" id="PF01417">
    <property type="entry name" value="ENTH"/>
    <property type="match status" value="1"/>
</dbReference>
<sequence>MAGKGVVRSIKNYAKGFSDVQIKVREATSNDSSGPSGSLMNEIAQLTYNEHDFVEVMDMLDRRLNDKGKNWRHVFKALLLLDYCIHVGSENVVLYAKENIYVVRTLKEFQHVDDSGKDVGHNIRQKAKEITSLLLDDQRLKEERRSRTQLQDRMAMVGDYVNDVLFRSKDYQQESDVYRNPGYLDEDRDLKKAIEASKILAEQESRQRGEGTDEDLQRAIRESEQEAREMERRRKEALDKENEKNLFEQQSQQAAQPTGMSFSEPIQQQYNPYRGYHGFQLQAQMTGFQTPQMTGFQTTHMPNFQAPQTTSYQTPQTTDFQAQPMTGYQMPLSTGYQAPPSTGYQTQQTTGYQMFQTTGYQVPQTMNFQTPQMTGYPTQTTTTADQTNPFRMSNQNRDNGMDIFGTTNHVRIL</sequence>
<dbReference type="GO" id="GO:0030125">
    <property type="term" value="C:clathrin vesicle coat"/>
    <property type="evidence" value="ECO:0007669"/>
    <property type="project" value="TreeGrafter"/>
</dbReference>